<organism evidence="2 3">
    <name type="scientific">Tamaricihabitans halophyticus</name>
    <dbReference type="NCBI Taxonomy" id="1262583"/>
    <lineage>
        <taxon>Bacteria</taxon>
        <taxon>Bacillati</taxon>
        <taxon>Actinomycetota</taxon>
        <taxon>Actinomycetes</taxon>
        <taxon>Pseudonocardiales</taxon>
        <taxon>Pseudonocardiaceae</taxon>
        <taxon>Tamaricihabitans</taxon>
    </lineage>
</organism>
<dbReference type="AlphaFoldDB" id="A0A4R2R9J1"/>
<keyword evidence="3" id="KW-1185">Reference proteome</keyword>
<proteinExistence type="predicted"/>
<feature type="region of interest" description="Disordered" evidence="1">
    <location>
        <begin position="41"/>
        <end position="62"/>
    </location>
</feature>
<protein>
    <submittedName>
        <fullName evidence="2">Uncharacterized protein</fullName>
    </submittedName>
</protein>
<evidence type="ECO:0000313" key="2">
    <source>
        <dbReference type="EMBL" id="TCP56065.1"/>
    </source>
</evidence>
<name>A0A4R2R9J1_9PSEU</name>
<comment type="caution">
    <text evidence="2">The sequence shown here is derived from an EMBL/GenBank/DDBJ whole genome shotgun (WGS) entry which is preliminary data.</text>
</comment>
<dbReference type="Proteomes" id="UP000294911">
    <property type="component" value="Unassembled WGS sequence"/>
</dbReference>
<reference evidence="2 3" key="1">
    <citation type="submission" date="2019-03" db="EMBL/GenBank/DDBJ databases">
        <title>Genomic Encyclopedia of Type Strains, Phase IV (KMG-IV): sequencing the most valuable type-strain genomes for metagenomic binning, comparative biology and taxonomic classification.</title>
        <authorList>
            <person name="Goeker M."/>
        </authorList>
    </citation>
    <scope>NUCLEOTIDE SEQUENCE [LARGE SCALE GENOMIC DNA]</scope>
    <source>
        <strain evidence="2 3">DSM 45765</strain>
    </source>
</reference>
<gene>
    <name evidence="2" type="ORF">EV191_1015</name>
</gene>
<evidence type="ECO:0000256" key="1">
    <source>
        <dbReference type="SAM" id="MobiDB-lite"/>
    </source>
</evidence>
<evidence type="ECO:0000313" key="3">
    <source>
        <dbReference type="Proteomes" id="UP000294911"/>
    </source>
</evidence>
<feature type="compositionally biased region" description="Basic residues" evidence="1">
    <location>
        <begin position="44"/>
        <end position="62"/>
    </location>
</feature>
<accession>A0A4R2R9J1</accession>
<sequence length="62" mass="6961">MARLAGLVQRWLATTSPAQPDPVLATRECPRCPTLIVGPDQHTANRRLASHLRRNHWGRPGR</sequence>
<dbReference type="EMBL" id="SLXQ01000001">
    <property type="protein sequence ID" value="TCP56065.1"/>
    <property type="molecule type" value="Genomic_DNA"/>
</dbReference>